<accession>X1TML6</accession>
<evidence type="ECO:0000313" key="1">
    <source>
        <dbReference type="EMBL" id="GAI81294.1"/>
    </source>
</evidence>
<name>X1TML6_9ZZZZ</name>
<reference evidence="1" key="1">
    <citation type="journal article" date="2014" name="Front. Microbiol.">
        <title>High frequency of phylogenetically diverse reductive dehalogenase-homologous genes in deep subseafloor sedimentary metagenomes.</title>
        <authorList>
            <person name="Kawai M."/>
            <person name="Futagami T."/>
            <person name="Toyoda A."/>
            <person name="Takaki Y."/>
            <person name="Nishi S."/>
            <person name="Hori S."/>
            <person name="Arai W."/>
            <person name="Tsubouchi T."/>
            <person name="Morono Y."/>
            <person name="Uchiyama I."/>
            <person name="Ito T."/>
            <person name="Fujiyama A."/>
            <person name="Inagaki F."/>
            <person name="Takami H."/>
        </authorList>
    </citation>
    <scope>NUCLEOTIDE SEQUENCE</scope>
    <source>
        <strain evidence="1">Expedition CK06-06</strain>
    </source>
</reference>
<proteinExistence type="predicted"/>
<feature type="non-terminal residue" evidence="1">
    <location>
        <position position="1"/>
    </location>
</feature>
<comment type="caution">
    <text evidence="1">The sequence shown here is derived from an EMBL/GenBank/DDBJ whole genome shotgun (WGS) entry which is preliminary data.</text>
</comment>
<sequence>QNSPFEEKRLKSIVEPLESGLKDVKETVKGVKDDFQKFCAMNPEDPLCKNFTDQVSQRI</sequence>
<gene>
    <name evidence="1" type="ORF">S12H4_16836</name>
</gene>
<protein>
    <submittedName>
        <fullName evidence="1">Uncharacterized protein</fullName>
    </submittedName>
</protein>
<dbReference type="EMBL" id="BARW01008174">
    <property type="protein sequence ID" value="GAI81294.1"/>
    <property type="molecule type" value="Genomic_DNA"/>
</dbReference>
<organism evidence="1">
    <name type="scientific">marine sediment metagenome</name>
    <dbReference type="NCBI Taxonomy" id="412755"/>
    <lineage>
        <taxon>unclassified sequences</taxon>
        <taxon>metagenomes</taxon>
        <taxon>ecological metagenomes</taxon>
    </lineage>
</organism>
<dbReference type="AlphaFoldDB" id="X1TML6"/>